<dbReference type="InterPro" id="IPR038670">
    <property type="entry name" value="HslJ-like_sf"/>
</dbReference>
<accession>A0ABS1WNF4</accession>
<proteinExistence type="predicted"/>
<dbReference type="Gene3D" id="2.40.128.270">
    <property type="match status" value="1"/>
</dbReference>
<dbReference type="InterPro" id="IPR053147">
    <property type="entry name" value="Hsp_HslJ-like"/>
</dbReference>
<comment type="caution">
    <text evidence="3">The sequence shown here is derived from an EMBL/GenBank/DDBJ whole genome shotgun (WGS) entry which is preliminary data.</text>
</comment>
<evidence type="ECO:0000259" key="2">
    <source>
        <dbReference type="Pfam" id="PF03724"/>
    </source>
</evidence>
<dbReference type="InterPro" id="IPR005184">
    <property type="entry name" value="DUF306_Meta_HslJ"/>
</dbReference>
<keyword evidence="1" id="KW-0732">Signal</keyword>
<keyword evidence="4" id="KW-1185">Reference proteome</keyword>
<protein>
    <submittedName>
        <fullName evidence="3">META domain-containing protein</fullName>
    </submittedName>
</protein>
<dbReference type="Pfam" id="PF03724">
    <property type="entry name" value="META"/>
    <property type="match status" value="1"/>
</dbReference>
<dbReference type="PANTHER" id="PTHR35535">
    <property type="entry name" value="HEAT SHOCK PROTEIN HSLJ"/>
    <property type="match status" value="1"/>
</dbReference>
<dbReference type="PANTHER" id="PTHR35535:SF1">
    <property type="entry name" value="HEAT SHOCK PROTEIN HSLJ"/>
    <property type="match status" value="1"/>
</dbReference>
<gene>
    <name evidence="3" type="ORF">JAO71_12615</name>
</gene>
<organism evidence="3 4">
    <name type="scientific">Olleya sediminilitoris</name>
    <dbReference type="NCBI Taxonomy" id="2795739"/>
    <lineage>
        <taxon>Bacteria</taxon>
        <taxon>Pseudomonadati</taxon>
        <taxon>Bacteroidota</taxon>
        <taxon>Flavobacteriia</taxon>
        <taxon>Flavobacteriales</taxon>
        <taxon>Flavobacteriaceae</taxon>
    </lineage>
</organism>
<evidence type="ECO:0000313" key="3">
    <source>
        <dbReference type="EMBL" id="MBL7560643.1"/>
    </source>
</evidence>
<name>A0ABS1WNF4_9FLAO</name>
<dbReference type="RefSeq" id="WP_203001130.1">
    <property type="nucleotide sequence ID" value="NZ_JAEMEF010000012.1"/>
</dbReference>
<evidence type="ECO:0000256" key="1">
    <source>
        <dbReference type="SAM" id="SignalP"/>
    </source>
</evidence>
<feature type="signal peptide" evidence="1">
    <location>
        <begin position="1"/>
        <end position="21"/>
    </location>
</feature>
<feature type="domain" description="DUF306" evidence="2">
    <location>
        <begin position="37"/>
        <end position="134"/>
    </location>
</feature>
<feature type="chain" id="PRO_5047132088" evidence="1">
    <location>
        <begin position="22"/>
        <end position="270"/>
    </location>
</feature>
<dbReference type="EMBL" id="JAEMEF010000012">
    <property type="protein sequence ID" value="MBL7560643.1"/>
    <property type="molecule type" value="Genomic_DNA"/>
</dbReference>
<sequence length="270" mass="29569">MKTITIILFSLILNSCGTAKDATTSLNTDMKSQPLNGNFIVSTLNSHNKADKNLSLNFDAEAERVSGHSGCNQFSGTYTITTNNSISFGPLVSTKKFCQDNDTEATFLQNLQNTTHYTLEDNKVTLLENKKELITAKADIDKTSQKQEGNLTFRYAASSRGSYTLIEVNKETVTSQFNRAEKENVQSCSKDDWNALKTLSESIDPKSITNLEAPSKAHQYDGAAAANVTITVDGQQYSTPTFDAGNPPKEIAELVTKLNSIAKQNTKTKD</sequence>
<evidence type="ECO:0000313" key="4">
    <source>
        <dbReference type="Proteomes" id="UP000605013"/>
    </source>
</evidence>
<dbReference type="Proteomes" id="UP000605013">
    <property type="component" value="Unassembled WGS sequence"/>
</dbReference>
<reference evidence="3 4" key="1">
    <citation type="submission" date="2020-12" db="EMBL/GenBank/DDBJ databases">
        <title>Olleya sediminilitoris sp. nov., isolated from a tidal flat.</title>
        <authorList>
            <person name="Park S."/>
            <person name="Yoon J.-H."/>
        </authorList>
    </citation>
    <scope>NUCLEOTIDE SEQUENCE [LARGE SCALE GENOMIC DNA]</scope>
    <source>
        <strain evidence="3 4">YSTF-M6</strain>
    </source>
</reference>